<name>A0A8H4EW75_GIGMA</name>
<accession>A0A8H4EW75</accession>
<comment type="caution">
    <text evidence="1">The sequence shown here is derived from an EMBL/GenBank/DDBJ whole genome shotgun (WGS) entry which is preliminary data.</text>
</comment>
<sequence>MSLSKVRKLLEHYEDICIEENMKFFKIINNIEAQINVKEEEYIKVSKIFDQKDNCIHIHKDPTKSSLFQFINKHYLFMVPLDIEFGGMIQYQIDSNNHTLNNTKKNSIELSIQDVFIFSNSEGSSSTSKCNTYENYIIIGGNIHECKKINIDNIANQKDWLKLLKDYNNW</sequence>
<keyword evidence="2" id="KW-1185">Reference proteome</keyword>
<evidence type="ECO:0000313" key="2">
    <source>
        <dbReference type="Proteomes" id="UP000439903"/>
    </source>
</evidence>
<organism evidence="1 2">
    <name type="scientific">Gigaspora margarita</name>
    <dbReference type="NCBI Taxonomy" id="4874"/>
    <lineage>
        <taxon>Eukaryota</taxon>
        <taxon>Fungi</taxon>
        <taxon>Fungi incertae sedis</taxon>
        <taxon>Mucoromycota</taxon>
        <taxon>Glomeromycotina</taxon>
        <taxon>Glomeromycetes</taxon>
        <taxon>Diversisporales</taxon>
        <taxon>Gigasporaceae</taxon>
        <taxon>Gigaspora</taxon>
    </lineage>
</organism>
<reference evidence="1 2" key="1">
    <citation type="journal article" date="2019" name="Environ. Microbiol.">
        <title>At the nexus of three kingdoms: the genome of the mycorrhizal fungus Gigaspora margarita provides insights into plant, endobacterial and fungal interactions.</title>
        <authorList>
            <person name="Venice F."/>
            <person name="Ghignone S."/>
            <person name="Salvioli di Fossalunga A."/>
            <person name="Amselem J."/>
            <person name="Novero M."/>
            <person name="Xianan X."/>
            <person name="Sedzielewska Toro K."/>
            <person name="Morin E."/>
            <person name="Lipzen A."/>
            <person name="Grigoriev I.V."/>
            <person name="Henrissat B."/>
            <person name="Martin F.M."/>
            <person name="Bonfante P."/>
        </authorList>
    </citation>
    <scope>NUCLEOTIDE SEQUENCE [LARGE SCALE GENOMIC DNA]</scope>
    <source>
        <strain evidence="1 2">BEG34</strain>
    </source>
</reference>
<dbReference type="EMBL" id="WTPW01000004">
    <property type="protein sequence ID" value="KAF0561974.1"/>
    <property type="molecule type" value="Genomic_DNA"/>
</dbReference>
<dbReference type="Proteomes" id="UP000439903">
    <property type="component" value="Unassembled WGS sequence"/>
</dbReference>
<evidence type="ECO:0000313" key="1">
    <source>
        <dbReference type="EMBL" id="KAF0561974.1"/>
    </source>
</evidence>
<gene>
    <name evidence="1" type="ORF">F8M41_014566</name>
</gene>
<protein>
    <submittedName>
        <fullName evidence="1">Uncharacterized protein</fullName>
    </submittedName>
</protein>
<proteinExistence type="predicted"/>
<dbReference type="AlphaFoldDB" id="A0A8H4EW75"/>